<gene>
    <name evidence="2" type="ORF">N5W20_05275</name>
</gene>
<dbReference type="Gene3D" id="3.90.210.10">
    <property type="entry name" value="Heat-Labile Enterotoxin, subunit A"/>
    <property type="match status" value="1"/>
</dbReference>
<evidence type="ECO:0000313" key="2">
    <source>
        <dbReference type="EMBL" id="UYH50540.1"/>
    </source>
</evidence>
<proteinExistence type="predicted"/>
<dbReference type="InterPro" id="IPR003898">
    <property type="entry name" value="Borpert_toxA"/>
</dbReference>
<dbReference type="Proteomes" id="UP001163831">
    <property type="component" value="Chromosome"/>
</dbReference>
<evidence type="ECO:0000256" key="1">
    <source>
        <dbReference type="SAM" id="SignalP"/>
    </source>
</evidence>
<sequence length="245" mass="27456">MRLLLSLLFILSIFTLQTIYAVADDVPNKGTVFRVDTRPPDEIFRDGFRSWGDDDNVRDHSTGASCYNHRRESAFVAVTTDPEYAGQYARRLAEQMEGTAYVYVITSRDNMYNFFETLRVAGYQTGLGMAERQSEWIAVGAIAANTISGVRAYVHGSAPTPPIIPNPNFNPGLQPQINTQPYTQRTADALPGEVVWEARRNPVIGACMAATLWCSHRGTQTDEDACHFREQIGPMTWAALEDNRW</sequence>
<dbReference type="EMBL" id="CP107052">
    <property type="protein sequence ID" value="UYH50540.1"/>
    <property type="molecule type" value="Genomic_DNA"/>
</dbReference>
<evidence type="ECO:0000313" key="3">
    <source>
        <dbReference type="Proteomes" id="UP001163831"/>
    </source>
</evidence>
<keyword evidence="3" id="KW-1185">Reference proteome</keyword>
<dbReference type="RefSeq" id="WP_319806125.1">
    <property type="nucleotide sequence ID" value="NZ_CP107052.1"/>
</dbReference>
<feature type="signal peptide" evidence="1">
    <location>
        <begin position="1"/>
        <end position="23"/>
    </location>
</feature>
<keyword evidence="1" id="KW-0732">Signal</keyword>
<protein>
    <recommendedName>
        <fullName evidence="4">Pertussis toxin, subunit 1</fullName>
    </recommendedName>
</protein>
<feature type="chain" id="PRO_5045111108" description="Pertussis toxin, subunit 1" evidence="1">
    <location>
        <begin position="24"/>
        <end position="245"/>
    </location>
</feature>
<name>A0ABY6GGA7_9PROT</name>
<dbReference type="Pfam" id="PF02917">
    <property type="entry name" value="Pertussis_S1"/>
    <property type="match status" value="1"/>
</dbReference>
<evidence type="ECO:0008006" key="4">
    <source>
        <dbReference type="Google" id="ProtNLM"/>
    </source>
</evidence>
<reference evidence="2" key="1">
    <citation type="submission" date="2022-10" db="EMBL/GenBank/DDBJ databases">
        <title>Candidatus Kirkpatrella diaphorinas gen. nov., sp. nov., an uncultured endosymbiont identified in a population of Diaphorina citri from Hawaii.</title>
        <authorList>
            <person name="Henry E.M."/>
            <person name="Carlson C.R."/>
            <person name="Kuo Y.-W."/>
        </authorList>
    </citation>
    <scope>NUCLEOTIDE SEQUENCE</scope>
    <source>
        <strain evidence="2">CADCRV1</strain>
    </source>
</reference>
<accession>A0ABY6GGA7</accession>
<dbReference type="SUPFAM" id="SSF56399">
    <property type="entry name" value="ADP-ribosylation"/>
    <property type="match status" value="1"/>
</dbReference>
<organism evidence="2 3">
    <name type="scientific">Candidatus Kirkpatrickella diaphorinae</name>
    <dbReference type="NCBI Taxonomy" id="2984322"/>
    <lineage>
        <taxon>Bacteria</taxon>
        <taxon>Pseudomonadati</taxon>
        <taxon>Pseudomonadota</taxon>
        <taxon>Alphaproteobacteria</taxon>
        <taxon>Acetobacterales</taxon>
        <taxon>Acetobacteraceae</taxon>
        <taxon>Candidatus Kirkpatrickella</taxon>
    </lineage>
</organism>